<keyword evidence="5" id="KW-1185">Reference proteome</keyword>
<dbReference type="AlphaFoldDB" id="A0A430B4I6"/>
<dbReference type="PANTHER" id="PTHR46558:SF4">
    <property type="entry name" value="DNA-BIDING PHAGE PROTEIN"/>
    <property type="match status" value="1"/>
</dbReference>
<dbReference type="Gene3D" id="1.10.260.40">
    <property type="entry name" value="lambda repressor-like DNA-binding domains"/>
    <property type="match status" value="1"/>
</dbReference>
<comment type="caution">
    <text evidence="4">The sequence shown here is derived from an EMBL/GenBank/DDBJ whole genome shotgun (WGS) entry which is preliminary data.</text>
</comment>
<organism evidence="4 5">
    <name type="scientific">Vagococcus elongatus</name>
    <dbReference type="NCBI Taxonomy" id="180344"/>
    <lineage>
        <taxon>Bacteria</taxon>
        <taxon>Bacillati</taxon>
        <taxon>Bacillota</taxon>
        <taxon>Bacilli</taxon>
        <taxon>Lactobacillales</taxon>
        <taxon>Enterococcaceae</taxon>
        <taxon>Vagococcus</taxon>
    </lineage>
</organism>
<dbReference type="InterPro" id="IPR001387">
    <property type="entry name" value="Cro/C1-type_HTH"/>
</dbReference>
<dbReference type="SMART" id="SM00530">
    <property type="entry name" value="HTH_XRE"/>
    <property type="match status" value="1"/>
</dbReference>
<evidence type="ECO:0000313" key="4">
    <source>
        <dbReference type="EMBL" id="RSU15270.1"/>
    </source>
</evidence>
<reference evidence="4 5" key="1">
    <citation type="submission" date="2017-05" db="EMBL/GenBank/DDBJ databases">
        <title>Vagococcus spp. assemblies.</title>
        <authorList>
            <person name="Gulvik C.A."/>
        </authorList>
    </citation>
    <scope>NUCLEOTIDE SEQUENCE [LARGE SCALE GENOMIC DNA]</scope>
    <source>
        <strain evidence="4 5">CCUG 51432</strain>
    </source>
</reference>
<keyword evidence="2" id="KW-1133">Transmembrane helix</keyword>
<evidence type="ECO:0000256" key="1">
    <source>
        <dbReference type="ARBA" id="ARBA00023125"/>
    </source>
</evidence>
<feature type="transmembrane region" description="Helical" evidence="2">
    <location>
        <begin position="163"/>
        <end position="182"/>
    </location>
</feature>
<dbReference type="PROSITE" id="PS50943">
    <property type="entry name" value="HTH_CROC1"/>
    <property type="match status" value="1"/>
</dbReference>
<dbReference type="InterPro" id="IPR010982">
    <property type="entry name" value="Lambda_DNA-bd_dom_sf"/>
</dbReference>
<feature type="transmembrane region" description="Helical" evidence="2">
    <location>
        <begin position="188"/>
        <end position="209"/>
    </location>
</feature>
<feature type="transmembrane region" description="Helical" evidence="2">
    <location>
        <begin position="92"/>
        <end position="112"/>
    </location>
</feature>
<dbReference type="GO" id="GO:0003677">
    <property type="term" value="F:DNA binding"/>
    <property type="evidence" value="ECO:0007669"/>
    <property type="project" value="UniProtKB-KW"/>
</dbReference>
<dbReference type="Pfam" id="PF01381">
    <property type="entry name" value="HTH_3"/>
    <property type="match status" value="1"/>
</dbReference>
<evidence type="ECO:0000259" key="3">
    <source>
        <dbReference type="PROSITE" id="PS50943"/>
    </source>
</evidence>
<dbReference type="SUPFAM" id="SSF47413">
    <property type="entry name" value="lambda repressor-like DNA-binding domains"/>
    <property type="match status" value="1"/>
</dbReference>
<proteinExistence type="predicted"/>
<keyword evidence="2" id="KW-0812">Transmembrane</keyword>
<dbReference type="Proteomes" id="UP000287605">
    <property type="component" value="Unassembled WGS sequence"/>
</dbReference>
<dbReference type="EMBL" id="NGKA01000002">
    <property type="protein sequence ID" value="RSU15270.1"/>
    <property type="molecule type" value="Genomic_DNA"/>
</dbReference>
<feature type="domain" description="HTH cro/C1-type" evidence="3">
    <location>
        <begin position="15"/>
        <end position="69"/>
    </location>
</feature>
<evidence type="ECO:0000313" key="5">
    <source>
        <dbReference type="Proteomes" id="UP000287605"/>
    </source>
</evidence>
<sequence length="218" mass="24522">MAIERKIEMQFGERLKKARMALGVTQEKVAADIHVSRQTISSWENERSYPDINALILLSNYYQLSLDILLKEDNGMVEEIKRKEELVKINRVWGISYAINLVLAGLMLISSFIKSENFNMGTGIQVIVIIVMLLNMALLVMVTLEKNKLKNSNKNIWETKSKLIKGLLLLAGLFSAAGIVLIRSDFPQGYHVFGLGTGMLAGGLLFFGIKKFLTRNDQ</sequence>
<dbReference type="CDD" id="cd00093">
    <property type="entry name" value="HTH_XRE"/>
    <property type="match status" value="1"/>
</dbReference>
<feature type="transmembrane region" description="Helical" evidence="2">
    <location>
        <begin position="124"/>
        <end position="142"/>
    </location>
</feature>
<accession>A0A430B4I6</accession>
<protein>
    <recommendedName>
        <fullName evidence="3">HTH cro/C1-type domain-containing protein</fullName>
    </recommendedName>
</protein>
<gene>
    <name evidence="4" type="ORF">CBF29_02755</name>
</gene>
<keyword evidence="2" id="KW-0472">Membrane</keyword>
<name>A0A430B4I6_9ENTE</name>
<evidence type="ECO:0000256" key="2">
    <source>
        <dbReference type="SAM" id="Phobius"/>
    </source>
</evidence>
<dbReference type="PANTHER" id="PTHR46558">
    <property type="entry name" value="TRACRIPTIONAL REGULATORY PROTEIN-RELATED-RELATED"/>
    <property type="match status" value="1"/>
</dbReference>
<keyword evidence="1" id="KW-0238">DNA-binding</keyword>